<dbReference type="EMBL" id="MIPT01000001">
    <property type="protein sequence ID" value="OHT21426.1"/>
    <property type="molecule type" value="Genomic_DNA"/>
</dbReference>
<accession>A0A1S1HJ35</accession>
<reference evidence="2 3" key="1">
    <citation type="submission" date="2016-09" db="EMBL/GenBank/DDBJ databases">
        <title>Metabolic pathway, cell adaptation mechanisms and a novel monoxygenase revealed through proteogenomic-transcription analysis of a Sphingomonas haloaromaticamans strain degrading the fungicide ortho-phenylphenol.</title>
        <authorList>
            <person name="Perruchon C."/>
            <person name="Papadopoulou E.S."/>
            <person name="Rousidou C."/>
            <person name="Vasileiadis S."/>
            <person name="Tanou G."/>
            <person name="Amoutzias G."/>
            <person name="Molassiotis A."/>
            <person name="Karpouzas D.G."/>
        </authorList>
    </citation>
    <scope>NUCLEOTIDE SEQUENCE [LARGE SCALE GENOMIC DNA]</scope>
    <source>
        <strain evidence="2 3">P3</strain>
    </source>
</reference>
<organism evidence="2 3">
    <name type="scientific">Edaphosphingomonas haloaromaticamans</name>
    <dbReference type="NCBI Taxonomy" id="653954"/>
    <lineage>
        <taxon>Bacteria</taxon>
        <taxon>Pseudomonadati</taxon>
        <taxon>Pseudomonadota</taxon>
        <taxon>Alphaproteobacteria</taxon>
        <taxon>Sphingomonadales</taxon>
        <taxon>Rhizorhabdaceae</taxon>
        <taxon>Edaphosphingomonas</taxon>
    </lineage>
</organism>
<dbReference type="Proteomes" id="UP000179467">
    <property type="component" value="Unassembled WGS sequence"/>
</dbReference>
<name>A0A1S1HJ35_9SPHN</name>
<keyword evidence="1" id="KW-1133">Transmembrane helix</keyword>
<sequence>MPTPRASARLDRRTGLTPAAEPAIMPAAPNREDALTERDIDRLYLLKYILTFPLVLATWALGTAIAAIFLRRREW</sequence>
<evidence type="ECO:0000313" key="2">
    <source>
        <dbReference type="EMBL" id="OHT21426.1"/>
    </source>
</evidence>
<evidence type="ECO:0000313" key="3">
    <source>
        <dbReference type="Proteomes" id="UP000179467"/>
    </source>
</evidence>
<feature type="transmembrane region" description="Helical" evidence="1">
    <location>
        <begin position="48"/>
        <end position="70"/>
    </location>
</feature>
<dbReference type="AlphaFoldDB" id="A0A1S1HJ35"/>
<keyword evidence="1" id="KW-0812">Transmembrane</keyword>
<protein>
    <submittedName>
        <fullName evidence="2">Uncharacterized protein</fullName>
    </submittedName>
</protein>
<evidence type="ECO:0000256" key="1">
    <source>
        <dbReference type="SAM" id="Phobius"/>
    </source>
</evidence>
<keyword evidence="3" id="KW-1185">Reference proteome</keyword>
<keyword evidence="1" id="KW-0472">Membrane</keyword>
<gene>
    <name evidence="2" type="ORF">BHE75_03433</name>
</gene>
<comment type="caution">
    <text evidence="2">The sequence shown here is derived from an EMBL/GenBank/DDBJ whole genome shotgun (WGS) entry which is preliminary data.</text>
</comment>
<proteinExistence type="predicted"/>